<gene>
    <name evidence="2" type="ORF">BOVATA_050070</name>
</gene>
<dbReference type="GO" id="GO:0003964">
    <property type="term" value="F:RNA-directed DNA polymerase activity"/>
    <property type="evidence" value="ECO:0007669"/>
    <property type="project" value="UniProtKB-KW"/>
</dbReference>
<protein>
    <submittedName>
        <fullName evidence="2">Reverse transcriptase homolog</fullName>
    </submittedName>
</protein>
<feature type="region of interest" description="Disordered" evidence="1">
    <location>
        <begin position="1"/>
        <end position="20"/>
    </location>
</feature>
<reference evidence="2 3" key="1">
    <citation type="journal article" date="2017" name="BMC Genomics">
        <title>Whole-genome assembly of Babesia ovata and comparative genomics between closely related pathogens.</title>
        <authorList>
            <person name="Yamagishi J."/>
            <person name="Asada M."/>
            <person name="Hakimi H."/>
            <person name="Tanaka T.Q."/>
            <person name="Sugimoto C."/>
            <person name="Kawazu S."/>
        </authorList>
    </citation>
    <scope>NUCLEOTIDE SEQUENCE [LARGE SCALE GENOMIC DNA]</scope>
    <source>
        <strain evidence="2 3">Miyake</strain>
    </source>
</reference>
<evidence type="ECO:0000313" key="3">
    <source>
        <dbReference type="Proteomes" id="UP000236319"/>
    </source>
</evidence>
<organism evidence="2 3">
    <name type="scientific">Babesia ovata</name>
    <dbReference type="NCBI Taxonomy" id="189622"/>
    <lineage>
        <taxon>Eukaryota</taxon>
        <taxon>Sar</taxon>
        <taxon>Alveolata</taxon>
        <taxon>Apicomplexa</taxon>
        <taxon>Aconoidasida</taxon>
        <taxon>Piroplasmida</taxon>
        <taxon>Babesiidae</taxon>
        <taxon>Babesia</taxon>
    </lineage>
</organism>
<keyword evidence="3" id="KW-1185">Reference proteome</keyword>
<evidence type="ECO:0000313" key="2">
    <source>
        <dbReference type="EMBL" id="GBE63514.1"/>
    </source>
</evidence>
<sequence length="358" mass="41167">MDVDEEEPEQVGPVDETNNSIATGTASEVALAEPAALARAPEGQAPQAVWVGNTSPMPLNYGRLNAKIQFLHCVMRQINGPWCHWAVDVYKAVATKYRRMPRGGWKVLAEFANEKFEFHKTTAEVEQMAKQMVFKIAKNRPREAGEIVPLHHADTFVAVSQEFNKILARRLREPGVIRNVRNKKHTLCSLDFAAIKALDVVIANYLEHNPVTDMGMLAILYQTAQDCYDSVTSKTPEPRRVYRQMDKYNMIADKPQELSYVISRTQEELQKEYDKLKKIKFKTEMYGHNRMFELYRGHFYRMLEKQQNVDETAINEEALKEYWAQMWVKPKAPDNGSQYLVERPPAQSVTAFPHSRNS</sequence>
<dbReference type="VEuPathDB" id="PiroplasmaDB:BOVATA_050070"/>
<dbReference type="EMBL" id="BDSA01000066">
    <property type="protein sequence ID" value="GBE63514.1"/>
    <property type="molecule type" value="Genomic_DNA"/>
</dbReference>
<keyword evidence="2" id="KW-0808">Transferase</keyword>
<dbReference type="AlphaFoldDB" id="A0A2H6KKI8"/>
<keyword evidence="2" id="KW-0695">RNA-directed DNA polymerase</keyword>
<evidence type="ECO:0000256" key="1">
    <source>
        <dbReference type="SAM" id="MobiDB-lite"/>
    </source>
</evidence>
<keyword evidence="2" id="KW-0548">Nucleotidyltransferase</keyword>
<dbReference type="Proteomes" id="UP000236319">
    <property type="component" value="Unassembled WGS sequence"/>
</dbReference>
<dbReference type="GeneID" id="39877284"/>
<accession>A0A2H6KKI8</accession>
<proteinExistence type="predicted"/>
<dbReference type="RefSeq" id="XP_028869757.1">
    <property type="nucleotide sequence ID" value="XM_029013924.1"/>
</dbReference>
<dbReference type="OrthoDB" id="2191163at2759"/>
<comment type="caution">
    <text evidence="2">The sequence shown here is derived from an EMBL/GenBank/DDBJ whole genome shotgun (WGS) entry which is preliminary data.</text>
</comment>
<name>A0A2H6KKI8_9APIC</name>